<dbReference type="PANTHER" id="PTHR43863">
    <property type="entry name" value="HYDROLASE, PUTATIVE (AFU_ORTHOLOGUE AFUA_1G03140)-RELATED"/>
    <property type="match status" value="1"/>
</dbReference>
<dbReference type="SUPFAM" id="SSF51445">
    <property type="entry name" value="(Trans)glycosidases"/>
    <property type="match status" value="1"/>
</dbReference>
<gene>
    <name evidence="5" type="ORF">V3851_11080</name>
</gene>
<evidence type="ECO:0000259" key="3">
    <source>
        <dbReference type="Pfam" id="PF01055"/>
    </source>
</evidence>
<reference evidence="5 6" key="1">
    <citation type="submission" date="2024-02" db="EMBL/GenBank/DDBJ databases">
        <title>A nitrogen-fixing paenibacillus bacterium.</title>
        <authorList>
            <person name="Zhang W.L."/>
            <person name="Chen S.F."/>
        </authorList>
    </citation>
    <scope>NUCLEOTIDE SEQUENCE [LARGE SCALE GENOMIC DNA]</scope>
    <source>
        <strain evidence="5 6">M1</strain>
    </source>
</reference>
<dbReference type="Pfam" id="PF01055">
    <property type="entry name" value="Glyco_hydro_31_2nd"/>
    <property type="match status" value="1"/>
</dbReference>
<evidence type="ECO:0000256" key="2">
    <source>
        <dbReference type="RuleBase" id="RU361185"/>
    </source>
</evidence>
<dbReference type="Gene3D" id="2.60.40.1180">
    <property type="entry name" value="Golgi alpha-mannosidase II"/>
    <property type="match status" value="2"/>
</dbReference>
<dbReference type="CDD" id="cd06595">
    <property type="entry name" value="GH31_u1"/>
    <property type="match status" value="1"/>
</dbReference>
<dbReference type="PANTHER" id="PTHR43863:SF2">
    <property type="entry name" value="MALTASE-GLUCOAMYLASE"/>
    <property type="match status" value="1"/>
</dbReference>
<dbReference type="InterPro" id="IPR017853">
    <property type="entry name" value="GH"/>
</dbReference>
<keyword evidence="6" id="KW-1185">Reference proteome</keyword>
<evidence type="ECO:0000259" key="4">
    <source>
        <dbReference type="Pfam" id="PF21365"/>
    </source>
</evidence>
<dbReference type="Gene3D" id="3.20.20.80">
    <property type="entry name" value="Glycosidases"/>
    <property type="match status" value="1"/>
</dbReference>
<evidence type="ECO:0000313" key="5">
    <source>
        <dbReference type="EMBL" id="MEF2966373.1"/>
    </source>
</evidence>
<feature type="domain" description="Glycoside hydrolase family 31 TIM barrel" evidence="3">
    <location>
        <begin position="202"/>
        <end position="506"/>
    </location>
</feature>
<proteinExistence type="inferred from homology"/>
<dbReference type="InterPro" id="IPR051816">
    <property type="entry name" value="Glycosyl_Hydrolase_31"/>
</dbReference>
<comment type="similarity">
    <text evidence="1 2">Belongs to the glycosyl hydrolase 31 family.</text>
</comment>
<dbReference type="Pfam" id="PF21365">
    <property type="entry name" value="Glyco_hydro_31_3rd"/>
    <property type="match status" value="1"/>
</dbReference>
<keyword evidence="2" id="KW-0378">Hydrolase</keyword>
<dbReference type="EMBL" id="JAZHPZ010000004">
    <property type="protein sequence ID" value="MEF2966373.1"/>
    <property type="molecule type" value="Genomic_DNA"/>
</dbReference>
<evidence type="ECO:0000256" key="1">
    <source>
        <dbReference type="ARBA" id="ARBA00007806"/>
    </source>
</evidence>
<dbReference type="InterPro" id="IPR011013">
    <property type="entry name" value="Gal_mutarotase_sf_dom"/>
</dbReference>
<organism evidence="5 6">
    <name type="scientific">Paenibacillus haidiansis</name>
    <dbReference type="NCBI Taxonomy" id="1574488"/>
    <lineage>
        <taxon>Bacteria</taxon>
        <taxon>Bacillati</taxon>
        <taxon>Bacillota</taxon>
        <taxon>Bacilli</taxon>
        <taxon>Bacillales</taxon>
        <taxon>Paenibacillaceae</taxon>
        <taxon>Paenibacillus</taxon>
    </lineage>
</organism>
<dbReference type="SUPFAM" id="SSF74650">
    <property type="entry name" value="Galactose mutarotase-like"/>
    <property type="match status" value="1"/>
</dbReference>
<dbReference type="SUPFAM" id="SSF51011">
    <property type="entry name" value="Glycosyl hydrolase domain"/>
    <property type="match status" value="1"/>
</dbReference>
<dbReference type="Proteomes" id="UP001306950">
    <property type="component" value="Unassembled WGS sequence"/>
</dbReference>
<dbReference type="Gene3D" id="2.60.40.1760">
    <property type="entry name" value="glycosyl hydrolase (family 31)"/>
    <property type="match status" value="1"/>
</dbReference>
<comment type="caution">
    <text evidence="5">The sequence shown here is derived from an EMBL/GenBank/DDBJ whole genome shotgun (WGS) entry which is preliminary data.</text>
</comment>
<accession>A0ABU7VSK5</accession>
<sequence>MQNVTRDPESLLDHGKLDVKPRANQEAIIQGENYRFTVLTPELIRMEFNHAGIFEDRATQIVLNREFPVPEFRVTDREDRLEIITGRLHLVYDKQPFSRYGLRVKVRNRSKHLIGEWHYGDLPADLGGTARTLDNADGAIPLERGLLSRGGYSLIDDSRSLLLEEDGRVEPRDQGGTDLYFFGYGHDYLDCLKDFYRLCGRTPLLPRYALGNWWSRYYKYTADEYKTLMERFERESIPFSVAVLDMDWHLVDIDPEHGSGWTGYTWNRELFPDPEEFLNWLHEKGLRVTLNVHPADGVRAFEAPYLTMAAELGKNTEIGEAVEFDMTDPKFLRAYFKYLHHPLEDEGVDFWWIDWQQGGGTKIPGLDPLWMLNHYHYLDSGRRGKRRLTFSRYAGLGSHRYPVGFSGDTIVTWESLDFQPYFTANASNAGYGWWSHDIGGHMLGSKDDELAARWVQFGVFSPIMRLHSSASPFNSKEPWRFGKLAEDVMKECLRLRHRLLPYLYTMNRIAGREGLPLVRPMYYHYPERHEAYEVPNEYFFGTEMMVCPITKPADRSTGVAEFRAWLPEGVWIDFFDGKVYDGGRRLSLYRGLESIPVLAKAGAIVPLSELTEWTGSVDNPVSLEVKVFAGADGHFRMWEDEGDTAEDLDVNWCETEMVLHWAETAFFTVMPARGNIAVVPERRNWKLSFVGFANVDVAVTVGSAEDGAYETRTGYDEESRTLTVVVRDLPVSETLTVTLSEVRLAVQSVEDEVFALLDRAQMEFLLKERIFHAVKDAASPAAILATLASMQLEPSLYGAICEIVAAKL</sequence>
<evidence type="ECO:0000313" key="6">
    <source>
        <dbReference type="Proteomes" id="UP001306950"/>
    </source>
</evidence>
<feature type="domain" description="Glycosyl hydrolase family 31 C-terminal" evidence="4">
    <location>
        <begin position="514"/>
        <end position="605"/>
    </location>
</feature>
<dbReference type="InterPro" id="IPR000322">
    <property type="entry name" value="Glyco_hydro_31_TIM"/>
</dbReference>
<name>A0ABU7VSK5_9BACL</name>
<protein>
    <submittedName>
        <fullName evidence="5">TIM-barrel domain-containing protein</fullName>
    </submittedName>
</protein>
<dbReference type="InterPro" id="IPR013780">
    <property type="entry name" value="Glyco_hydro_b"/>
</dbReference>
<dbReference type="InterPro" id="IPR048395">
    <property type="entry name" value="Glyco_hydro_31_C"/>
</dbReference>
<keyword evidence="2" id="KW-0326">Glycosidase</keyword>
<dbReference type="RefSeq" id="WP_331846587.1">
    <property type="nucleotide sequence ID" value="NZ_JAZHPZ010000004.1"/>
</dbReference>